<reference evidence="2 3" key="1">
    <citation type="submission" date="2018-02" db="EMBL/GenBank/DDBJ databases">
        <title>Genomic Encyclopedia of Archaeal and Bacterial Type Strains, Phase II (KMG-II): from individual species to whole genera.</title>
        <authorList>
            <person name="Goeker M."/>
        </authorList>
    </citation>
    <scope>NUCLEOTIDE SEQUENCE [LARGE SCALE GENOMIC DNA]</scope>
    <source>
        <strain evidence="2 3">DSM 16809</strain>
    </source>
</reference>
<evidence type="ECO:0000313" key="3">
    <source>
        <dbReference type="Proteomes" id="UP000239002"/>
    </source>
</evidence>
<keyword evidence="2" id="KW-0645">Protease</keyword>
<dbReference type="Pfam" id="PF13715">
    <property type="entry name" value="CarbopepD_reg_2"/>
    <property type="match status" value="1"/>
</dbReference>
<dbReference type="Gene3D" id="2.60.40.1120">
    <property type="entry name" value="Carboxypeptidase-like, regulatory domain"/>
    <property type="match status" value="1"/>
</dbReference>
<evidence type="ECO:0000313" key="2">
    <source>
        <dbReference type="EMBL" id="PPK96350.1"/>
    </source>
</evidence>
<dbReference type="GO" id="GO:0004180">
    <property type="term" value="F:carboxypeptidase activity"/>
    <property type="evidence" value="ECO:0007669"/>
    <property type="project" value="UniProtKB-KW"/>
</dbReference>
<accession>A0A2S6IQD9</accession>
<keyword evidence="2" id="KW-0378">Hydrolase</keyword>
<feature type="signal peptide" evidence="1">
    <location>
        <begin position="1"/>
        <end position="17"/>
    </location>
</feature>
<organism evidence="2 3">
    <name type="scientific">Nonlabens xylanidelens</name>
    <dbReference type="NCBI Taxonomy" id="191564"/>
    <lineage>
        <taxon>Bacteria</taxon>
        <taxon>Pseudomonadati</taxon>
        <taxon>Bacteroidota</taxon>
        <taxon>Flavobacteriia</taxon>
        <taxon>Flavobacteriales</taxon>
        <taxon>Flavobacteriaceae</taxon>
        <taxon>Nonlabens</taxon>
    </lineage>
</organism>
<feature type="chain" id="PRO_5015592447" evidence="1">
    <location>
        <begin position="18"/>
        <end position="343"/>
    </location>
</feature>
<dbReference type="InterPro" id="IPR008969">
    <property type="entry name" value="CarboxyPept-like_regulatory"/>
</dbReference>
<protein>
    <submittedName>
        <fullName evidence="2">Carboxypeptidase-like protein</fullName>
    </submittedName>
</protein>
<dbReference type="RefSeq" id="WP_170034455.1">
    <property type="nucleotide sequence ID" value="NZ_MQVW01000022.1"/>
</dbReference>
<name>A0A2S6IQD9_9FLAO</name>
<dbReference type="EMBL" id="PTJE01000001">
    <property type="protein sequence ID" value="PPK96350.1"/>
    <property type="molecule type" value="Genomic_DNA"/>
</dbReference>
<keyword evidence="3" id="KW-1185">Reference proteome</keyword>
<evidence type="ECO:0000256" key="1">
    <source>
        <dbReference type="SAM" id="SignalP"/>
    </source>
</evidence>
<proteinExistence type="predicted"/>
<keyword evidence="2" id="KW-0121">Carboxypeptidase</keyword>
<dbReference type="Proteomes" id="UP000239002">
    <property type="component" value="Unassembled WGS sequence"/>
</dbReference>
<dbReference type="AlphaFoldDB" id="A0A2S6IQD9"/>
<dbReference type="SUPFAM" id="SSF49464">
    <property type="entry name" value="Carboxypeptidase regulatory domain-like"/>
    <property type="match status" value="1"/>
</dbReference>
<keyword evidence="1" id="KW-0732">Signal</keyword>
<comment type="caution">
    <text evidence="2">The sequence shown here is derived from an EMBL/GenBank/DDBJ whole genome shotgun (WGS) entry which is preliminary data.</text>
</comment>
<sequence>MNFKFLLLLILPLSLSAQQIKGTVYDAVTNETLASVNVYFSGTSKGTITDFDGNFEIPYYDNSQSVFTISLLGYVSQSFNDPLHTDFSNIRLQPKVGELPAVFLNPDPWSREKKEQYFIKQFLGTTLIAKQCTILNLDKVKMRFNPSTGKMIAFAQEPVLIENRDLNYLVTYDLTDFEITFESISLDNMRITGDFETPTHRMVSSFFVGSAFFKELDESKANKGWVKRHRKRAYKVSEVRLFKLMALGEFEKEGYKLFFKRKKVSFDKHVRSRKRGDKYLLDFRETQYDIMDSKNFQSAIYLEDPTLIVSGSGNVINYHVLKTGGFVSYLKVSGMLPLDYELK</sequence>
<gene>
    <name evidence="2" type="ORF">LY01_00169</name>
</gene>